<dbReference type="EMBL" id="WNTK01003461">
    <property type="protein sequence ID" value="KAG9465107.1"/>
    <property type="molecule type" value="Genomic_DNA"/>
</dbReference>
<protein>
    <submittedName>
        <fullName evidence="2">Uncharacterized protein</fullName>
    </submittedName>
</protein>
<comment type="caution">
    <text evidence="2">The sequence shown here is derived from an EMBL/GenBank/DDBJ whole genome shotgun (WGS) entry which is preliminary data.</text>
</comment>
<dbReference type="AlphaFoldDB" id="A0A8J6B6Q5"/>
<organism evidence="2 3">
    <name type="scientific">Eleutherodactylus coqui</name>
    <name type="common">Puerto Rican coqui</name>
    <dbReference type="NCBI Taxonomy" id="57060"/>
    <lineage>
        <taxon>Eukaryota</taxon>
        <taxon>Metazoa</taxon>
        <taxon>Chordata</taxon>
        <taxon>Craniata</taxon>
        <taxon>Vertebrata</taxon>
        <taxon>Euteleostomi</taxon>
        <taxon>Amphibia</taxon>
        <taxon>Batrachia</taxon>
        <taxon>Anura</taxon>
        <taxon>Neobatrachia</taxon>
        <taxon>Hyloidea</taxon>
        <taxon>Eleutherodactylidae</taxon>
        <taxon>Eleutherodactylinae</taxon>
        <taxon>Eleutherodactylus</taxon>
        <taxon>Eleutherodactylus</taxon>
    </lineage>
</organism>
<sequence length="89" mass="9625">MCLLTLMEEEEDGVRPATSNNHKIKDGGPPPPPPSIMNMADSGPRISSLTTAMAPSSRRISLVVTSVRQEDHHRGHSCSTIQFLASETL</sequence>
<name>A0A8J6B6Q5_ELECQ</name>
<dbReference type="Proteomes" id="UP000770717">
    <property type="component" value="Unassembled WGS sequence"/>
</dbReference>
<proteinExistence type="predicted"/>
<evidence type="ECO:0000313" key="2">
    <source>
        <dbReference type="EMBL" id="KAG9465107.1"/>
    </source>
</evidence>
<accession>A0A8J6B6Q5</accession>
<keyword evidence="3" id="KW-1185">Reference proteome</keyword>
<reference evidence="2" key="1">
    <citation type="thesis" date="2020" institute="ProQuest LLC" country="789 East Eisenhower Parkway, Ann Arbor, MI, USA">
        <title>Comparative Genomics and Chromosome Evolution.</title>
        <authorList>
            <person name="Mudd A.B."/>
        </authorList>
    </citation>
    <scope>NUCLEOTIDE SEQUENCE</scope>
    <source>
        <strain evidence="2">HN-11 Male</strain>
        <tissue evidence="2">Kidney and liver</tissue>
    </source>
</reference>
<gene>
    <name evidence="2" type="ORF">GDO78_018891</name>
</gene>
<evidence type="ECO:0000256" key="1">
    <source>
        <dbReference type="SAM" id="MobiDB-lite"/>
    </source>
</evidence>
<evidence type="ECO:0000313" key="3">
    <source>
        <dbReference type="Proteomes" id="UP000770717"/>
    </source>
</evidence>
<feature type="region of interest" description="Disordered" evidence="1">
    <location>
        <begin position="1"/>
        <end position="41"/>
    </location>
</feature>